<protein>
    <submittedName>
        <fullName evidence="2">Uncharacterized protein</fullName>
    </submittedName>
</protein>
<dbReference type="EMBL" id="UOEL01000123">
    <property type="protein sequence ID" value="VAW14841.1"/>
    <property type="molecule type" value="Genomic_DNA"/>
</dbReference>
<name>A0A3B0T827_9ZZZZ</name>
<evidence type="ECO:0000313" key="2">
    <source>
        <dbReference type="EMBL" id="VAW14841.1"/>
    </source>
</evidence>
<keyword evidence="1" id="KW-0472">Membrane</keyword>
<gene>
    <name evidence="2" type="ORF">MNBD_BACTEROID03-2057</name>
</gene>
<keyword evidence="1" id="KW-0812">Transmembrane</keyword>
<proteinExistence type="predicted"/>
<sequence>MSQLFIPLVNWNNGIIMIGVFAAVVLGLVIMLLIFMQSGKKEEE</sequence>
<feature type="transmembrane region" description="Helical" evidence="1">
    <location>
        <begin position="15"/>
        <end position="35"/>
    </location>
</feature>
<dbReference type="AlphaFoldDB" id="A0A3B0T827"/>
<accession>A0A3B0T827</accession>
<keyword evidence="1" id="KW-1133">Transmembrane helix</keyword>
<organism evidence="2">
    <name type="scientific">hydrothermal vent metagenome</name>
    <dbReference type="NCBI Taxonomy" id="652676"/>
    <lineage>
        <taxon>unclassified sequences</taxon>
        <taxon>metagenomes</taxon>
        <taxon>ecological metagenomes</taxon>
    </lineage>
</organism>
<evidence type="ECO:0000256" key="1">
    <source>
        <dbReference type="SAM" id="Phobius"/>
    </source>
</evidence>
<reference evidence="2" key="1">
    <citation type="submission" date="2018-06" db="EMBL/GenBank/DDBJ databases">
        <authorList>
            <person name="Zhirakovskaya E."/>
        </authorList>
    </citation>
    <scope>NUCLEOTIDE SEQUENCE</scope>
</reference>